<feature type="region of interest" description="Disordered" evidence="4">
    <location>
        <begin position="223"/>
        <end position="243"/>
    </location>
</feature>
<dbReference type="GO" id="GO:0030544">
    <property type="term" value="F:Hsp70 protein binding"/>
    <property type="evidence" value="ECO:0007669"/>
    <property type="project" value="TreeGrafter"/>
</dbReference>
<reference evidence="6" key="3">
    <citation type="submission" date="2025-09" db="UniProtKB">
        <authorList>
            <consortium name="Ensembl"/>
        </authorList>
    </citation>
    <scope>IDENTIFICATION</scope>
</reference>
<dbReference type="PANTHER" id="PTHR46035">
    <property type="entry name" value="TETRATRICOPEPTIDE REPEAT PROTEIN 4"/>
    <property type="match status" value="1"/>
</dbReference>
<dbReference type="Gene3D" id="1.25.40.10">
    <property type="entry name" value="Tetratricopeptide repeat domain"/>
    <property type="match status" value="1"/>
</dbReference>
<feature type="domain" description="Cns1/TTC4 wheel" evidence="5">
    <location>
        <begin position="254"/>
        <end position="356"/>
    </location>
</feature>
<gene>
    <name evidence="6" type="primary">TTC4</name>
</gene>
<keyword evidence="1" id="KW-0677">Repeat</keyword>
<dbReference type="GeneTree" id="ENSGT00510000049371"/>
<dbReference type="SMART" id="SM00028">
    <property type="entry name" value="TPR"/>
    <property type="match status" value="3"/>
</dbReference>
<comment type="similarity">
    <text evidence="3">Belongs to the TTC4 family.</text>
</comment>
<dbReference type="CDD" id="cd21380">
    <property type="entry name" value="CTWD_Cns1"/>
    <property type="match status" value="1"/>
</dbReference>
<evidence type="ECO:0000256" key="4">
    <source>
        <dbReference type="SAM" id="MobiDB-lite"/>
    </source>
</evidence>
<accession>A0A4X2KJM8</accession>
<sequence length="371" mass="43065">MDAFLDKFRSQQYRGRLHEDTWEQELDKIPMFMKEAPSEINPQENPDLACLQSLIFDDERPPEEQAKTYKDEGNDYFKDRDYKKAVAAYTEGLSKKCSDPTLSAVLLTNRAAAQYHLGNLRSALNDATAARKLRPSHLKAIVRGAICHLELRNFSEAVSWCDEGLRLDSKERKLLEIRAKADKLKRATERDVRKAKMKERKDEAQKGALLHAVQARNIQLVSPAAEEDEEEEPMSPRGGLGSENAIGARVSLDDHGRLSWPTLFLYPEYGQTDFISAFHEDSRFIDHLMVMFEELPPWDLERKYHPHHLELYFEDEDREEVYQVSQESTLLEALQHARYFVKAWMPAFLILVKQSPFCKNFLRGRKVHRLK</sequence>
<dbReference type="SUPFAM" id="SSF48452">
    <property type="entry name" value="TPR-like"/>
    <property type="match status" value="1"/>
</dbReference>
<dbReference type="AlphaFoldDB" id="A0A4X2KJM8"/>
<dbReference type="PANTHER" id="PTHR46035:SF1">
    <property type="entry name" value="TETRATRICOPEPTIDE REPEAT PROTEIN 4"/>
    <property type="match status" value="1"/>
</dbReference>
<dbReference type="OrthoDB" id="420195at2759"/>
<dbReference type="GO" id="GO:0005829">
    <property type="term" value="C:cytosol"/>
    <property type="evidence" value="ECO:0007669"/>
    <property type="project" value="TreeGrafter"/>
</dbReference>
<evidence type="ECO:0000259" key="5">
    <source>
        <dbReference type="Pfam" id="PF18972"/>
    </source>
</evidence>
<dbReference type="GO" id="GO:0045087">
    <property type="term" value="P:innate immune response"/>
    <property type="evidence" value="ECO:0007669"/>
    <property type="project" value="Ensembl"/>
</dbReference>
<evidence type="ECO:0000256" key="2">
    <source>
        <dbReference type="ARBA" id="ARBA00022803"/>
    </source>
</evidence>
<keyword evidence="2" id="KW-0802">TPR repeat</keyword>
<organism evidence="6 7">
    <name type="scientific">Vombatus ursinus</name>
    <name type="common">Common wombat</name>
    <dbReference type="NCBI Taxonomy" id="29139"/>
    <lineage>
        <taxon>Eukaryota</taxon>
        <taxon>Metazoa</taxon>
        <taxon>Chordata</taxon>
        <taxon>Craniata</taxon>
        <taxon>Vertebrata</taxon>
        <taxon>Euteleostomi</taxon>
        <taxon>Mammalia</taxon>
        <taxon>Metatheria</taxon>
        <taxon>Diprotodontia</taxon>
        <taxon>Vombatidae</taxon>
        <taxon>Vombatus</taxon>
    </lineage>
</organism>
<dbReference type="InterPro" id="IPR019734">
    <property type="entry name" value="TPR_rpt"/>
</dbReference>
<dbReference type="GO" id="GO:0051607">
    <property type="term" value="P:defense response to virus"/>
    <property type="evidence" value="ECO:0007669"/>
    <property type="project" value="Ensembl"/>
</dbReference>
<dbReference type="STRING" id="29139.ENSVURP00010009457"/>
<protein>
    <submittedName>
        <fullName evidence="6">Tetratricopeptide repeat domain 4</fullName>
    </submittedName>
</protein>
<name>A0A4X2KJM8_VOMUR</name>
<dbReference type="RefSeq" id="XP_027708579.1">
    <property type="nucleotide sequence ID" value="XM_027852778.1"/>
</dbReference>
<reference evidence="7" key="1">
    <citation type="submission" date="2018-12" db="EMBL/GenBank/DDBJ databases">
        <authorList>
            <person name="Yazar S."/>
        </authorList>
    </citation>
    <scope>NUCLEOTIDE SEQUENCE [LARGE SCALE GENOMIC DNA]</scope>
</reference>
<dbReference type="InterPro" id="IPR044059">
    <property type="entry name" value="Csn1/TTC4_wheel"/>
</dbReference>
<dbReference type="GeneID" id="114036318"/>
<evidence type="ECO:0000313" key="6">
    <source>
        <dbReference type="Ensembl" id="ENSVURP00010009457.1"/>
    </source>
</evidence>
<evidence type="ECO:0000313" key="7">
    <source>
        <dbReference type="Proteomes" id="UP000314987"/>
    </source>
</evidence>
<evidence type="ECO:0000256" key="3">
    <source>
        <dbReference type="ARBA" id="ARBA00023602"/>
    </source>
</evidence>
<proteinExistence type="inferred from homology"/>
<keyword evidence="7" id="KW-1185">Reference proteome</keyword>
<dbReference type="CTD" id="7268"/>
<dbReference type="GO" id="GO:0005634">
    <property type="term" value="C:nucleus"/>
    <property type="evidence" value="ECO:0007669"/>
    <property type="project" value="Ensembl"/>
</dbReference>
<dbReference type="GO" id="GO:0006457">
    <property type="term" value="P:protein folding"/>
    <property type="evidence" value="ECO:0007669"/>
    <property type="project" value="TreeGrafter"/>
</dbReference>
<evidence type="ECO:0000256" key="1">
    <source>
        <dbReference type="ARBA" id="ARBA00022737"/>
    </source>
</evidence>
<dbReference type="InterPro" id="IPR011990">
    <property type="entry name" value="TPR-like_helical_dom_sf"/>
</dbReference>
<dbReference type="Pfam" id="PF18972">
    <property type="entry name" value="Wheel"/>
    <property type="match status" value="1"/>
</dbReference>
<dbReference type="Ensembl" id="ENSVURT00010010734.1">
    <property type="protein sequence ID" value="ENSVURP00010009457.1"/>
    <property type="gene ID" value="ENSVURG00010007324.1"/>
</dbReference>
<reference evidence="6" key="2">
    <citation type="submission" date="2025-08" db="UniProtKB">
        <authorList>
            <consortium name="Ensembl"/>
        </authorList>
    </citation>
    <scope>IDENTIFICATION</scope>
</reference>
<dbReference type="GO" id="GO:0051879">
    <property type="term" value="F:Hsp90 protein binding"/>
    <property type="evidence" value="ECO:0007669"/>
    <property type="project" value="InterPro"/>
</dbReference>
<dbReference type="Proteomes" id="UP000314987">
    <property type="component" value="Unassembled WGS sequence"/>
</dbReference>
<dbReference type="OMA" id="WRAAQCA"/>